<feature type="domain" description="CobQ/CobB/MinD/ParA nucleotide binding" evidence="9">
    <location>
        <begin position="9"/>
        <end position="188"/>
    </location>
</feature>
<dbReference type="Pfam" id="PF07685">
    <property type="entry name" value="GATase_3"/>
    <property type="match status" value="1"/>
</dbReference>
<keyword evidence="3 8" id="KW-0436">Ligase</keyword>
<dbReference type="Proteomes" id="UP001210126">
    <property type="component" value="Unassembled WGS sequence"/>
</dbReference>
<evidence type="ECO:0000313" key="11">
    <source>
        <dbReference type="EMBL" id="CUN21606.1"/>
    </source>
</evidence>
<reference evidence="19 20" key="1">
    <citation type="submission" date="2015-09" db="EMBL/GenBank/DDBJ databases">
        <authorList>
            <consortium name="Pathogen Informatics"/>
        </authorList>
    </citation>
    <scope>NUCLEOTIDE SEQUENCE [LARGE SCALE GENOMIC DNA]</scope>
    <source>
        <strain evidence="12 20">2789STDY5608822</strain>
        <strain evidence="11 21">2789STDY5608872</strain>
        <strain evidence="13 19">2789STDY5834948</strain>
    </source>
</reference>
<gene>
    <name evidence="13" type="primary">cobB_2</name>
    <name evidence="8" type="synonym">cbiA</name>
    <name evidence="12" type="ORF">ERS852380_01756</name>
    <name evidence="11" type="ORF">ERS852429_02557</name>
    <name evidence="13" type="ORF">ERS852560_01705</name>
    <name evidence="16" type="ORF">GKD54_05350</name>
    <name evidence="15" type="ORF">GKD58_16660</name>
    <name evidence="17" type="ORF">GKD66_01200</name>
    <name evidence="18" type="ORF">GKD68_04250</name>
    <name evidence="14" type="ORF">PN599_02325</name>
</gene>
<evidence type="ECO:0000313" key="13">
    <source>
        <dbReference type="EMBL" id="CUQ20768.1"/>
    </source>
</evidence>
<dbReference type="PANTHER" id="PTHR43873">
    <property type="entry name" value="COBYRINATE A,C-DIAMIDE SYNTHASE"/>
    <property type="match status" value="1"/>
</dbReference>
<feature type="active site" description="Nucleophile" evidence="8">
    <location>
        <position position="327"/>
    </location>
</feature>
<dbReference type="Proteomes" id="UP000095332">
    <property type="component" value="Unassembled WGS sequence"/>
</dbReference>
<dbReference type="EMBL" id="JAQMPJ010000001">
    <property type="protein sequence ID" value="MDB9003840.1"/>
    <property type="molecule type" value="Genomic_DNA"/>
</dbReference>
<evidence type="ECO:0000256" key="1">
    <source>
        <dbReference type="ARBA" id="ARBA00001946"/>
    </source>
</evidence>
<sequence>MRSHLLIGAASSGSGKTTFTLGLLRALRNRSLRVQPFKCGPDYIDTRHHKMAAGCASVNLDGFMMSEGHIKDLYARYTSNADVAVTEGVMGLFDGYDAMRGSSAEISGLLRIPIVLVVNAKSTAYSVAPLLYGFRNFRKDLNVVGAVFNFVASESHYSFLRQACEDAGVEALGYLPKCADVEIPSRHLGLSLDEDFCFEEFADRVACLVEEHVDIDRLLAITALPERQPVPRVKEVMRTVSKANLNIAIARDPAFNFSYEENIHFLSTLGKITYFSPLRDDCLPEADFVYLPGGYPELYLSELSMNSGMRESIHSFVEVGGKLLAECGGMMYLCKEIIGTDGNAYPMAGVLPQSATMENMKLRLGYRTLCYKNDVLRGHEFHYSRIVPMESPLPSVAKAFTAKGGQTDTPLYRYKNVLAGYTHLYWGDPCRNDWFIDYLYGEAPDCSR</sequence>
<dbReference type="Pfam" id="PF01656">
    <property type="entry name" value="CbiA"/>
    <property type="match status" value="1"/>
</dbReference>
<evidence type="ECO:0000313" key="17">
    <source>
        <dbReference type="EMBL" id="MRZ48877.1"/>
    </source>
</evidence>
<comment type="domain">
    <text evidence="8">Comprises of two domains. The C-terminal domain contains the binding site for glutamine and catalyzes the hydrolysis of this substrate to glutamate and ammonia. The N-terminal domain is anticipated to bind ATP and cobyrinate and catalyzes the ultimate synthesis of the diamide product. The ammonia produced via the glutaminase domain is probably translocated to the adjacent domain via a molecular tunnel, where it reacts with an activated intermediate.</text>
</comment>
<dbReference type="Proteomes" id="UP000095591">
    <property type="component" value="Unassembled WGS sequence"/>
</dbReference>
<dbReference type="GO" id="GO:0005524">
    <property type="term" value="F:ATP binding"/>
    <property type="evidence" value="ECO:0007669"/>
    <property type="project" value="UniProtKB-UniRule"/>
</dbReference>
<dbReference type="Proteomes" id="UP000441358">
    <property type="component" value="Unassembled WGS sequence"/>
</dbReference>
<comment type="cofactor">
    <cofactor evidence="1 8">
        <name>Mg(2+)</name>
        <dbReference type="ChEBI" id="CHEBI:18420"/>
    </cofactor>
</comment>
<dbReference type="InterPro" id="IPR027417">
    <property type="entry name" value="P-loop_NTPase"/>
</dbReference>
<dbReference type="EMBL" id="CYXP01000006">
    <property type="protein sequence ID" value="CUN21606.1"/>
    <property type="molecule type" value="Genomic_DNA"/>
</dbReference>
<evidence type="ECO:0000259" key="10">
    <source>
        <dbReference type="Pfam" id="PF07685"/>
    </source>
</evidence>
<comment type="function">
    <text evidence="8">Catalyzes the ATP-dependent amidation of the two carboxylate groups at positions a and c of cobyrinate, using either L-glutamine or ammonia as the nitrogen source.</text>
</comment>
<dbReference type="EMBL" id="WKMC01000001">
    <property type="protein sequence ID" value="MRZ48877.1"/>
    <property type="molecule type" value="Genomic_DNA"/>
</dbReference>
<dbReference type="InterPro" id="IPR029062">
    <property type="entry name" value="Class_I_gatase-like"/>
</dbReference>
<dbReference type="NCBIfam" id="TIGR00379">
    <property type="entry name" value="cobB"/>
    <property type="match status" value="1"/>
</dbReference>
<evidence type="ECO:0000313" key="14">
    <source>
        <dbReference type="EMBL" id="MDB9003840.1"/>
    </source>
</evidence>
<dbReference type="OMA" id="QPFKCGP"/>
<evidence type="ECO:0000256" key="7">
    <source>
        <dbReference type="ARBA" id="ARBA00022962"/>
    </source>
</evidence>
<dbReference type="Proteomes" id="UP000471216">
    <property type="component" value="Unassembled WGS sequence"/>
</dbReference>
<dbReference type="EMBL" id="WKMX01000004">
    <property type="protein sequence ID" value="MRZ05653.1"/>
    <property type="molecule type" value="Genomic_DNA"/>
</dbReference>
<dbReference type="EMBL" id="WKNE01000002">
    <property type="protein sequence ID" value="MRZ53962.1"/>
    <property type="molecule type" value="Genomic_DNA"/>
</dbReference>
<dbReference type="PANTHER" id="PTHR43873:SF1">
    <property type="entry name" value="COBYRINATE A,C-DIAMIDE SYNTHASE"/>
    <property type="match status" value="1"/>
</dbReference>
<evidence type="ECO:0000313" key="20">
    <source>
        <dbReference type="Proteomes" id="UP000095455"/>
    </source>
</evidence>
<comment type="catalytic activity">
    <reaction evidence="8">
        <text>cob(II)yrinate + 2 L-glutamine + 2 ATP + 2 H2O = cob(II)yrinate a,c diamide + 2 L-glutamate + 2 ADP + 2 phosphate + 2 H(+)</text>
        <dbReference type="Rhea" id="RHEA:26289"/>
        <dbReference type="ChEBI" id="CHEBI:15377"/>
        <dbReference type="ChEBI" id="CHEBI:15378"/>
        <dbReference type="ChEBI" id="CHEBI:29985"/>
        <dbReference type="ChEBI" id="CHEBI:30616"/>
        <dbReference type="ChEBI" id="CHEBI:43474"/>
        <dbReference type="ChEBI" id="CHEBI:58359"/>
        <dbReference type="ChEBI" id="CHEBI:58537"/>
        <dbReference type="ChEBI" id="CHEBI:58894"/>
        <dbReference type="ChEBI" id="CHEBI:456216"/>
        <dbReference type="EC" id="6.3.5.11"/>
    </reaction>
</comment>
<evidence type="ECO:0000256" key="8">
    <source>
        <dbReference type="HAMAP-Rule" id="MF_00027"/>
    </source>
</evidence>
<evidence type="ECO:0000256" key="6">
    <source>
        <dbReference type="ARBA" id="ARBA00022842"/>
    </source>
</evidence>
<comment type="pathway">
    <text evidence="8">Cofactor biosynthesis; adenosylcobalamin biosynthesis; cob(II)yrinate a,c-diamide from sirohydrochlorin (anaerobic route): step 10/10.</text>
</comment>
<dbReference type="RefSeq" id="WP_009017295.1">
    <property type="nucleotide sequence ID" value="NZ_CABMKT010000002.1"/>
</dbReference>
<name>A0A174UL41_PARDI</name>
<dbReference type="NCBIfam" id="NF002204">
    <property type="entry name" value="PRK01077.1"/>
    <property type="match status" value="1"/>
</dbReference>
<dbReference type="Gene3D" id="3.40.50.300">
    <property type="entry name" value="P-loop containing nucleotide triphosphate hydrolases"/>
    <property type="match status" value="1"/>
</dbReference>
<dbReference type="UniPathway" id="UPA00148">
    <property type="reaction ID" value="UER00231"/>
</dbReference>
<evidence type="ECO:0000256" key="4">
    <source>
        <dbReference type="ARBA" id="ARBA00022741"/>
    </source>
</evidence>
<dbReference type="Proteomes" id="UP000432516">
    <property type="component" value="Unassembled WGS sequence"/>
</dbReference>
<dbReference type="GO" id="GO:0042242">
    <property type="term" value="F:cobyrinic acid a,c-diamide synthase activity"/>
    <property type="evidence" value="ECO:0007669"/>
    <property type="project" value="UniProtKB-UniRule"/>
</dbReference>
<protein>
    <recommendedName>
        <fullName evidence="8">Cobyrinate a,c-diamide synthase</fullName>
        <ecNumber evidence="8">6.3.5.11</ecNumber>
    </recommendedName>
    <alternativeName>
        <fullName evidence="8">Cobyrinic acid a,c-diamide synthetase</fullName>
    </alternativeName>
</protein>
<evidence type="ECO:0000313" key="16">
    <source>
        <dbReference type="EMBL" id="MRZ05653.1"/>
    </source>
</evidence>
<evidence type="ECO:0000313" key="22">
    <source>
        <dbReference type="Proteomes" id="UP000432516"/>
    </source>
</evidence>
<evidence type="ECO:0000313" key="12">
    <source>
        <dbReference type="EMBL" id="CUO18492.1"/>
    </source>
</evidence>
<evidence type="ECO:0000259" key="9">
    <source>
        <dbReference type="Pfam" id="PF01656"/>
    </source>
</evidence>
<evidence type="ECO:0000256" key="5">
    <source>
        <dbReference type="ARBA" id="ARBA00022840"/>
    </source>
</evidence>
<dbReference type="AlphaFoldDB" id="A0A174UL41"/>
<dbReference type="Gene3D" id="3.40.50.880">
    <property type="match status" value="1"/>
</dbReference>
<comment type="similarity">
    <text evidence="8">Belongs to the CobB/CbiA family.</text>
</comment>
<evidence type="ECO:0000256" key="2">
    <source>
        <dbReference type="ARBA" id="ARBA00022573"/>
    </source>
</evidence>
<evidence type="ECO:0000313" key="24">
    <source>
        <dbReference type="Proteomes" id="UP000450599"/>
    </source>
</evidence>
<evidence type="ECO:0000256" key="3">
    <source>
        <dbReference type="ARBA" id="ARBA00022598"/>
    </source>
</evidence>
<dbReference type="CDD" id="cd05388">
    <property type="entry name" value="CobB_N"/>
    <property type="match status" value="1"/>
</dbReference>
<reference evidence="14" key="3">
    <citation type="submission" date="2023-01" db="EMBL/GenBank/DDBJ databases">
        <title>Human gut microbiome strain richness.</title>
        <authorList>
            <person name="Chen-Liaw A."/>
        </authorList>
    </citation>
    <scope>NUCLEOTIDE SEQUENCE</scope>
    <source>
        <strain evidence="14">RTP21484st1_E5_RTP21484_190118</strain>
    </source>
</reference>
<dbReference type="InterPro" id="IPR011698">
    <property type="entry name" value="GATase_3"/>
</dbReference>
<dbReference type="Proteomes" id="UP000095455">
    <property type="component" value="Unassembled WGS sequence"/>
</dbReference>
<dbReference type="EC" id="6.3.5.11" evidence="8"/>
<dbReference type="CDD" id="cd03130">
    <property type="entry name" value="GATase1_CobB"/>
    <property type="match status" value="1"/>
</dbReference>
<dbReference type="EMBL" id="CYYK01000005">
    <property type="protein sequence ID" value="CUO18492.1"/>
    <property type="molecule type" value="Genomic_DNA"/>
</dbReference>
<feature type="domain" description="CobB/CobQ-like glutamine amidotransferase" evidence="10">
    <location>
        <begin position="246"/>
        <end position="426"/>
    </location>
</feature>
<feature type="site" description="Increases nucleophilicity of active site Cys" evidence="8">
    <location>
        <position position="423"/>
    </location>
</feature>
<evidence type="ECO:0000313" key="18">
    <source>
        <dbReference type="EMBL" id="MRZ53962.1"/>
    </source>
</evidence>
<keyword evidence="5 8" id="KW-0067">ATP-binding</keyword>
<dbReference type="EMBL" id="WKMW01000018">
    <property type="protein sequence ID" value="MRY85865.1"/>
    <property type="molecule type" value="Genomic_DNA"/>
</dbReference>
<dbReference type="InterPro" id="IPR002586">
    <property type="entry name" value="CobQ/CobB/MinD/ParA_Nub-bd_dom"/>
</dbReference>
<dbReference type="SUPFAM" id="SSF52540">
    <property type="entry name" value="P-loop containing nucleoside triphosphate hydrolases"/>
    <property type="match status" value="1"/>
</dbReference>
<proteinExistence type="inferred from homology"/>
<evidence type="ECO:0000313" key="19">
    <source>
        <dbReference type="Proteomes" id="UP000095332"/>
    </source>
</evidence>
<dbReference type="EMBL" id="CZBM01000006">
    <property type="protein sequence ID" value="CUQ20768.1"/>
    <property type="molecule type" value="Genomic_DNA"/>
</dbReference>
<dbReference type="PROSITE" id="PS51274">
    <property type="entry name" value="GATASE_COBBQ"/>
    <property type="match status" value="1"/>
</dbReference>
<keyword evidence="4 8" id="KW-0547">Nucleotide-binding</keyword>
<accession>A0A174UL41</accession>
<comment type="miscellaneous">
    <text evidence="8">The a and c carboxylates of cobyrinate are activated for nucleophilic attack via formation of a phosphorylated intermediate by ATP. CbiA catalyzes first the amidation of the c-carboxylate, and then that of the a-carboxylate.</text>
</comment>
<dbReference type="Proteomes" id="UP000450599">
    <property type="component" value="Unassembled WGS sequence"/>
</dbReference>
<reference evidence="22 23" key="2">
    <citation type="journal article" date="2019" name="Nat. Med.">
        <title>A library of human gut bacterial isolates paired with longitudinal multiomics data enables mechanistic microbiome research.</title>
        <authorList>
            <person name="Poyet M."/>
            <person name="Groussin M."/>
            <person name="Gibbons S.M."/>
            <person name="Avila-Pacheco J."/>
            <person name="Jiang X."/>
            <person name="Kearney S.M."/>
            <person name="Perrotta A.R."/>
            <person name="Berdy B."/>
            <person name="Zhao S."/>
            <person name="Lieberman T.D."/>
            <person name="Swanson P.K."/>
            <person name="Smith M."/>
            <person name="Roesemann S."/>
            <person name="Alexander J.E."/>
            <person name="Rich S.A."/>
            <person name="Livny J."/>
            <person name="Vlamakis H."/>
            <person name="Clish C."/>
            <person name="Bullock K."/>
            <person name="Deik A."/>
            <person name="Scott J."/>
            <person name="Pierce K.A."/>
            <person name="Xavier R.J."/>
            <person name="Alm E.J."/>
        </authorList>
    </citation>
    <scope>NUCLEOTIDE SEQUENCE [LARGE SCALE GENOMIC DNA]</scope>
    <source>
        <strain evidence="16 25">BIOML-A10</strain>
        <strain evidence="15 24">BIOML-A11</strain>
        <strain evidence="18 22">BIOML-A2</strain>
        <strain evidence="17 23">BIOML-A32</strain>
    </source>
</reference>
<keyword evidence="6 8" id="KW-0460">Magnesium</keyword>
<evidence type="ECO:0000313" key="15">
    <source>
        <dbReference type="EMBL" id="MRY85865.1"/>
    </source>
</evidence>
<organism evidence="13 19">
    <name type="scientific">Parabacteroides distasonis</name>
    <dbReference type="NCBI Taxonomy" id="823"/>
    <lineage>
        <taxon>Bacteria</taxon>
        <taxon>Pseudomonadati</taxon>
        <taxon>Bacteroidota</taxon>
        <taxon>Bacteroidia</taxon>
        <taxon>Bacteroidales</taxon>
        <taxon>Tannerellaceae</taxon>
        <taxon>Parabacteroides</taxon>
    </lineage>
</organism>
<dbReference type="HAMAP" id="MF_00027">
    <property type="entry name" value="CobB_CbiA"/>
    <property type="match status" value="1"/>
</dbReference>
<evidence type="ECO:0000313" key="21">
    <source>
        <dbReference type="Proteomes" id="UP000095591"/>
    </source>
</evidence>
<dbReference type="GO" id="GO:0009236">
    <property type="term" value="P:cobalamin biosynthetic process"/>
    <property type="evidence" value="ECO:0007669"/>
    <property type="project" value="UniProtKB-UniRule"/>
</dbReference>
<evidence type="ECO:0000313" key="23">
    <source>
        <dbReference type="Proteomes" id="UP000441358"/>
    </source>
</evidence>
<dbReference type="SUPFAM" id="SSF52317">
    <property type="entry name" value="Class I glutamine amidotransferase-like"/>
    <property type="match status" value="1"/>
</dbReference>
<keyword evidence="7 8" id="KW-0315">Glutamine amidotransferase</keyword>
<evidence type="ECO:0000313" key="25">
    <source>
        <dbReference type="Proteomes" id="UP000471216"/>
    </source>
</evidence>
<keyword evidence="2 8" id="KW-0169">Cobalamin biosynthesis</keyword>
<dbReference type="InterPro" id="IPR004484">
    <property type="entry name" value="CbiA/CobB_synth"/>
</dbReference>